<reference evidence="1" key="1">
    <citation type="submission" date="2023-10" db="EMBL/GenBank/DDBJ databases">
        <title>Genome assembly of Pristionchus species.</title>
        <authorList>
            <person name="Yoshida K."/>
            <person name="Sommer R.J."/>
        </authorList>
    </citation>
    <scope>NUCLEOTIDE SEQUENCE</scope>
    <source>
        <strain evidence="1">RS0144</strain>
    </source>
</reference>
<accession>A0AAV5TC20</accession>
<dbReference type="PANTHER" id="PTHR31895:SF42">
    <property type="entry name" value="ACTIVATED IN BLOCKED UNFOLDED PROTEIN RESPONSE"/>
    <property type="match status" value="1"/>
</dbReference>
<keyword evidence="2" id="KW-1185">Reference proteome</keyword>
<name>A0AAV5TC20_9BILA</name>
<comment type="caution">
    <text evidence="1">The sequence shown here is derived from an EMBL/GenBank/DDBJ whole genome shotgun (WGS) entry which is preliminary data.</text>
</comment>
<gene>
    <name evidence="1" type="ORF">PENTCL1PPCAC_15291</name>
</gene>
<feature type="non-terminal residue" evidence="1">
    <location>
        <position position="1"/>
    </location>
</feature>
<dbReference type="PANTHER" id="PTHR31895">
    <property type="entry name" value="PROTEIN CBG03177-RELATED"/>
    <property type="match status" value="1"/>
</dbReference>
<dbReference type="AlphaFoldDB" id="A0AAV5TC20"/>
<dbReference type="Proteomes" id="UP001432027">
    <property type="component" value="Unassembled WGS sequence"/>
</dbReference>
<evidence type="ECO:0000313" key="2">
    <source>
        <dbReference type="Proteomes" id="UP001432027"/>
    </source>
</evidence>
<protein>
    <submittedName>
        <fullName evidence="1">Uncharacterized protein</fullName>
    </submittedName>
</protein>
<evidence type="ECO:0000313" key="1">
    <source>
        <dbReference type="EMBL" id="GMS93116.1"/>
    </source>
</evidence>
<sequence length="217" mass="23198">QRGSVDIIPSTFLHFLQQHMARFFVLVAVSAICFTSVFAAENSTDPVLTRVRRQCGCFGQSGCNCGGGFMSGGCFPSCMNTCSSSCSTPFCINQCQGSCQNQCSVFPPFFGNNCNSCLNRCYSPCSSNGCISSCNNQCGGYCGSSPSMAIIATPMNNCFNNCYSNCNNNCNSGFCGNSCYNSCQNSCNNFNNFMPCLSSPCSCPFNYSPCGNGCCRR</sequence>
<proteinExistence type="predicted"/>
<dbReference type="EMBL" id="BTSX01000004">
    <property type="protein sequence ID" value="GMS93116.1"/>
    <property type="molecule type" value="Genomic_DNA"/>
</dbReference>
<organism evidence="1 2">
    <name type="scientific">Pristionchus entomophagus</name>
    <dbReference type="NCBI Taxonomy" id="358040"/>
    <lineage>
        <taxon>Eukaryota</taxon>
        <taxon>Metazoa</taxon>
        <taxon>Ecdysozoa</taxon>
        <taxon>Nematoda</taxon>
        <taxon>Chromadorea</taxon>
        <taxon>Rhabditida</taxon>
        <taxon>Rhabditina</taxon>
        <taxon>Diplogasteromorpha</taxon>
        <taxon>Diplogasteroidea</taxon>
        <taxon>Neodiplogasteridae</taxon>
        <taxon>Pristionchus</taxon>
    </lineage>
</organism>